<reference evidence="3" key="1">
    <citation type="journal article" date="2023" name="BMC Genomics">
        <title>Chromosome-level genome assemblies of Cutaneotrichosporon spp. (Trichosporonales, Basidiomycota) reveal imbalanced evolution between nucleotide sequences and chromosome synteny.</title>
        <authorList>
            <person name="Kobayashi Y."/>
            <person name="Kayamori A."/>
            <person name="Aoki K."/>
            <person name="Shiwa Y."/>
            <person name="Matsutani M."/>
            <person name="Fujita N."/>
            <person name="Sugita T."/>
            <person name="Iwasaki W."/>
            <person name="Tanaka N."/>
            <person name="Takashima M."/>
        </authorList>
    </citation>
    <scope>NUCLEOTIDE SEQUENCE</scope>
    <source>
        <strain evidence="3">HIS016</strain>
    </source>
</reference>
<gene>
    <name evidence="3" type="ORF">CspeluHIS016_0505900</name>
    <name evidence="4" type="ORF">CspeluHIS016_0900010</name>
</gene>
<dbReference type="Proteomes" id="UP001222932">
    <property type="component" value="Unassembled WGS sequence"/>
</dbReference>
<dbReference type="SUPFAM" id="SSF56112">
    <property type="entry name" value="Protein kinase-like (PK-like)"/>
    <property type="match status" value="1"/>
</dbReference>
<keyword evidence="5" id="KW-1185">Reference proteome</keyword>
<dbReference type="EMBL" id="BTCM01000009">
    <property type="protein sequence ID" value="GMK59784.1"/>
    <property type="molecule type" value="Genomic_DNA"/>
</dbReference>
<comment type="caution">
    <text evidence="3">The sequence shown here is derived from an EMBL/GenBank/DDBJ whole genome shotgun (WGS) entry which is preliminary data.</text>
</comment>
<organism evidence="3 5">
    <name type="scientific">Cutaneotrichosporon spelunceum</name>
    <dbReference type="NCBI Taxonomy" id="1672016"/>
    <lineage>
        <taxon>Eukaryota</taxon>
        <taxon>Fungi</taxon>
        <taxon>Dikarya</taxon>
        <taxon>Basidiomycota</taxon>
        <taxon>Agaricomycotina</taxon>
        <taxon>Tremellomycetes</taxon>
        <taxon>Trichosporonales</taxon>
        <taxon>Trichosporonaceae</taxon>
        <taxon>Cutaneotrichosporon</taxon>
    </lineage>
</organism>
<dbReference type="Gene3D" id="1.10.510.10">
    <property type="entry name" value="Transferase(Phosphotransferase) domain 1"/>
    <property type="match status" value="1"/>
</dbReference>
<accession>A0AAD3TX84</accession>
<evidence type="ECO:0000313" key="4">
    <source>
        <dbReference type="EMBL" id="GMK59784.1"/>
    </source>
</evidence>
<dbReference type="PROSITE" id="PS50011">
    <property type="entry name" value="PROTEIN_KINASE_DOM"/>
    <property type="match status" value="1"/>
</dbReference>
<reference evidence="3" key="2">
    <citation type="submission" date="2023-06" db="EMBL/GenBank/DDBJ databases">
        <authorList>
            <person name="Kobayashi Y."/>
            <person name="Kayamori A."/>
            <person name="Aoki K."/>
            <person name="Shiwa Y."/>
            <person name="Fujita N."/>
            <person name="Sugita T."/>
            <person name="Iwasaki W."/>
            <person name="Tanaka N."/>
            <person name="Takashima M."/>
        </authorList>
    </citation>
    <scope>NUCLEOTIDE SEQUENCE</scope>
    <source>
        <strain evidence="3">HIS016</strain>
    </source>
</reference>
<dbReference type="GO" id="GO:0004672">
    <property type="term" value="F:protein kinase activity"/>
    <property type="evidence" value="ECO:0007669"/>
    <property type="project" value="InterPro"/>
</dbReference>
<feature type="region of interest" description="Disordered" evidence="1">
    <location>
        <begin position="324"/>
        <end position="408"/>
    </location>
</feature>
<evidence type="ECO:0000313" key="3">
    <source>
        <dbReference type="EMBL" id="GMK58558.1"/>
    </source>
</evidence>
<dbReference type="AlphaFoldDB" id="A0AAD3TX84"/>
<evidence type="ECO:0000259" key="2">
    <source>
        <dbReference type="PROSITE" id="PS50011"/>
    </source>
</evidence>
<dbReference type="GO" id="GO:0005524">
    <property type="term" value="F:ATP binding"/>
    <property type="evidence" value="ECO:0007669"/>
    <property type="project" value="InterPro"/>
</dbReference>
<protein>
    <recommendedName>
        <fullName evidence="2">Protein kinase domain-containing protein</fullName>
    </recommendedName>
</protein>
<sequence>MTFTFDDSLASNLKNALDKRRAPAHRDALFLGEVVDVMLVGERHAGAYSAQGLEELQAGNSFTSYADRPPHWVTRSRIGGGETSKTVFTSLLGTFGIANIYAASPLNWLRDDEDWNSADDFGQWELTTDKESGTPDLLSPNALREQKRVCTLRSLVLLVLVLQQHAITLNVKGTTATASVSQGRRSNPVVRPEDIPKEVLLYLAQVTEQMFLQKKATAVFGPRDWAIVLRLTGRRSCTISPIIARDREVHGFGGDLRRENIAQIASNHLNHLSSRMIDAMVKAFVRNQQNQPSMLEVCTSLLLASSKAPFSDWPPYLERLTAERQDLRRKKKDDSREDNSRPGRKAAANEDGPPTPSLGARGGQRTRAHSGKPLRVTGIPGLQSDMTLSPVPPMIDDDSFGSSDDNPPHSSYLGGAEVVTVDATSRQPLGRGRLFTVYPGTLSTPTGLTPVAIKVVTLQELPDSSDKFTYSKDEACTAVHRAARLDVKLQALQGRILPVSYGTWMASGGEAYVSIQEMCHYDMENLVYHDVWTAYRHLHAAGVIHKDVELRHWMFAEDGTVRIVDLDVATTADELSEDAFDLCVKVELDQIERCFTWERNLDTGHDRLIPTW</sequence>
<evidence type="ECO:0000313" key="5">
    <source>
        <dbReference type="Proteomes" id="UP001222932"/>
    </source>
</evidence>
<proteinExistence type="predicted"/>
<dbReference type="EMBL" id="BTCM01000005">
    <property type="protein sequence ID" value="GMK58558.1"/>
    <property type="molecule type" value="Genomic_DNA"/>
</dbReference>
<feature type="domain" description="Protein kinase" evidence="2">
    <location>
        <begin position="423"/>
        <end position="612"/>
    </location>
</feature>
<dbReference type="InterPro" id="IPR011009">
    <property type="entry name" value="Kinase-like_dom_sf"/>
</dbReference>
<dbReference type="InterPro" id="IPR000719">
    <property type="entry name" value="Prot_kinase_dom"/>
</dbReference>
<name>A0AAD3TX84_9TREE</name>
<evidence type="ECO:0000256" key="1">
    <source>
        <dbReference type="SAM" id="MobiDB-lite"/>
    </source>
</evidence>
<feature type="compositionally biased region" description="Basic and acidic residues" evidence="1">
    <location>
        <begin position="324"/>
        <end position="341"/>
    </location>
</feature>
<dbReference type="Gene3D" id="3.30.200.20">
    <property type="entry name" value="Phosphorylase Kinase, domain 1"/>
    <property type="match status" value="1"/>
</dbReference>